<dbReference type="PANTHER" id="PTHR47843:SF2">
    <property type="entry name" value="BTB DOMAIN-CONTAINING PROTEIN"/>
    <property type="match status" value="1"/>
</dbReference>
<evidence type="ECO:0000313" key="2">
    <source>
        <dbReference type="EMBL" id="KAF2183752.1"/>
    </source>
</evidence>
<organism evidence="2 3">
    <name type="scientific">Zopfia rhizophila CBS 207.26</name>
    <dbReference type="NCBI Taxonomy" id="1314779"/>
    <lineage>
        <taxon>Eukaryota</taxon>
        <taxon>Fungi</taxon>
        <taxon>Dikarya</taxon>
        <taxon>Ascomycota</taxon>
        <taxon>Pezizomycotina</taxon>
        <taxon>Dothideomycetes</taxon>
        <taxon>Dothideomycetes incertae sedis</taxon>
        <taxon>Zopfiaceae</taxon>
        <taxon>Zopfia</taxon>
    </lineage>
</organism>
<name>A0A6A6DZC4_9PEZI</name>
<sequence length="70" mass="7866">ADSNCSTGSKAVTTLVEPEDNDETFVVHQTLLWMHSALFEAALSKQWKERSGKAVKLPDIQPNTFRIYLT</sequence>
<dbReference type="OrthoDB" id="194443at2759"/>
<dbReference type="AlphaFoldDB" id="A0A6A6DZC4"/>
<evidence type="ECO:0000259" key="1">
    <source>
        <dbReference type="PROSITE" id="PS50097"/>
    </source>
</evidence>
<feature type="non-terminal residue" evidence="2">
    <location>
        <position position="1"/>
    </location>
</feature>
<evidence type="ECO:0000313" key="3">
    <source>
        <dbReference type="Proteomes" id="UP000800200"/>
    </source>
</evidence>
<dbReference type="InterPro" id="IPR011333">
    <property type="entry name" value="SKP1/BTB/POZ_sf"/>
</dbReference>
<dbReference type="Proteomes" id="UP000800200">
    <property type="component" value="Unassembled WGS sequence"/>
</dbReference>
<dbReference type="CDD" id="cd18186">
    <property type="entry name" value="BTB_POZ_ZBTB_KLHL-like"/>
    <property type="match status" value="1"/>
</dbReference>
<dbReference type="Gene3D" id="3.30.710.10">
    <property type="entry name" value="Potassium Channel Kv1.1, Chain A"/>
    <property type="match status" value="1"/>
</dbReference>
<accession>A0A6A6DZC4</accession>
<dbReference type="InterPro" id="IPR000210">
    <property type="entry name" value="BTB/POZ_dom"/>
</dbReference>
<gene>
    <name evidence="2" type="ORF">K469DRAFT_582036</name>
</gene>
<reference evidence="2" key="1">
    <citation type="journal article" date="2020" name="Stud. Mycol.">
        <title>101 Dothideomycetes genomes: a test case for predicting lifestyles and emergence of pathogens.</title>
        <authorList>
            <person name="Haridas S."/>
            <person name="Albert R."/>
            <person name="Binder M."/>
            <person name="Bloem J."/>
            <person name="Labutti K."/>
            <person name="Salamov A."/>
            <person name="Andreopoulos B."/>
            <person name="Baker S."/>
            <person name="Barry K."/>
            <person name="Bills G."/>
            <person name="Bluhm B."/>
            <person name="Cannon C."/>
            <person name="Castanera R."/>
            <person name="Culley D."/>
            <person name="Daum C."/>
            <person name="Ezra D."/>
            <person name="Gonzalez J."/>
            <person name="Henrissat B."/>
            <person name="Kuo A."/>
            <person name="Liang C."/>
            <person name="Lipzen A."/>
            <person name="Lutzoni F."/>
            <person name="Magnuson J."/>
            <person name="Mondo S."/>
            <person name="Nolan M."/>
            <person name="Ohm R."/>
            <person name="Pangilinan J."/>
            <person name="Park H.-J."/>
            <person name="Ramirez L."/>
            <person name="Alfaro M."/>
            <person name="Sun H."/>
            <person name="Tritt A."/>
            <person name="Yoshinaga Y."/>
            <person name="Zwiers L.-H."/>
            <person name="Turgeon B."/>
            <person name="Goodwin S."/>
            <person name="Spatafora J."/>
            <person name="Crous P."/>
            <person name="Grigoriev I."/>
        </authorList>
    </citation>
    <scope>NUCLEOTIDE SEQUENCE</scope>
    <source>
        <strain evidence="2">CBS 207.26</strain>
    </source>
</reference>
<dbReference type="SUPFAM" id="SSF54695">
    <property type="entry name" value="POZ domain"/>
    <property type="match status" value="1"/>
</dbReference>
<feature type="domain" description="BTB" evidence="1">
    <location>
        <begin position="10"/>
        <end position="70"/>
    </location>
</feature>
<dbReference type="EMBL" id="ML994641">
    <property type="protein sequence ID" value="KAF2183752.1"/>
    <property type="molecule type" value="Genomic_DNA"/>
</dbReference>
<dbReference type="Pfam" id="PF00651">
    <property type="entry name" value="BTB"/>
    <property type="match status" value="1"/>
</dbReference>
<protein>
    <recommendedName>
        <fullName evidence="1">BTB domain-containing protein</fullName>
    </recommendedName>
</protein>
<dbReference type="PROSITE" id="PS50097">
    <property type="entry name" value="BTB"/>
    <property type="match status" value="1"/>
</dbReference>
<dbReference type="PANTHER" id="PTHR47843">
    <property type="entry name" value="BTB DOMAIN-CONTAINING PROTEIN-RELATED"/>
    <property type="match status" value="1"/>
</dbReference>
<keyword evidence="3" id="KW-1185">Reference proteome</keyword>
<proteinExistence type="predicted"/>